<evidence type="ECO:0000256" key="1">
    <source>
        <dbReference type="SAM" id="MobiDB-lite"/>
    </source>
</evidence>
<accession>A0A2Z7CQI0</accession>
<sequence>MAVSFSVNTLQVDFESVFAMEPSGMVERFKTLESTGLKGFLTATGSMYEATVGEFFANAKVISGTIVSFVANRKLALSKEMFAEAFGLPTEGMVGFLDIPKETAGSFGVVTSEKFDLMVAIPAGLKVNWSQILFNTFLTMVNNRKKQSQGYAVQISIMLENIVKTDFGESAKLHPQKVLTGKSVATYIKKNLKVTPAGESSKQTKDTASNIEGGGHERTDSAQDEHAGGNPGCDSHSEREQSTADGLEGETTDMMFVFSPPVSPHTVSKLEEVEKIVSSLDSRIMFIDSRMLSTDSKVKTVDYKLGSMDSKIDHLLNLQSYIKHDIGTSGRSFYDKLDTVAANLKTTQTSLETTSFIILPRIRFRWPVILIILNSSRPSWFSRRLVMPKRGKVVDRVLVDREKDQAEKGKVRATQEVNDRARATGEVVKIATYLREENGFEHNKT</sequence>
<protein>
    <recommendedName>
        <fullName evidence="4">Dystroglycan-like</fullName>
    </recommendedName>
</protein>
<reference evidence="2 3" key="1">
    <citation type="journal article" date="2015" name="Proc. Natl. Acad. Sci. U.S.A.">
        <title>The resurrection genome of Boea hygrometrica: A blueprint for survival of dehydration.</title>
        <authorList>
            <person name="Xiao L."/>
            <person name="Yang G."/>
            <person name="Zhang L."/>
            <person name="Yang X."/>
            <person name="Zhao S."/>
            <person name="Ji Z."/>
            <person name="Zhou Q."/>
            <person name="Hu M."/>
            <person name="Wang Y."/>
            <person name="Chen M."/>
            <person name="Xu Y."/>
            <person name="Jin H."/>
            <person name="Xiao X."/>
            <person name="Hu G."/>
            <person name="Bao F."/>
            <person name="Hu Y."/>
            <person name="Wan P."/>
            <person name="Li L."/>
            <person name="Deng X."/>
            <person name="Kuang T."/>
            <person name="Xiang C."/>
            <person name="Zhu J.K."/>
            <person name="Oliver M.J."/>
            <person name="He Y."/>
        </authorList>
    </citation>
    <scope>NUCLEOTIDE SEQUENCE [LARGE SCALE GENOMIC DNA]</scope>
    <source>
        <strain evidence="3">cv. XS01</strain>
    </source>
</reference>
<evidence type="ECO:0000313" key="2">
    <source>
        <dbReference type="EMBL" id="KZV46999.1"/>
    </source>
</evidence>
<keyword evidence="3" id="KW-1185">Reference proteome</keyword>
<feature type="region of interest" description="Disordered" evidence="1">
    <location>
        <begin position="195"/>
        <end position="245"/>
    </location>
</feature>
<dbReference type="Proteomes" id="UP000250235">
    <property type="component" value="Unassembled WGS sequence"/>
</dbReference>
<gene>
    <name evidence="2" type="ORF">F511_30976</name>
</gene>
<dbReference type="EMBL" id="KQ995339">
    <property type="protein sequence ID" value="KZV46999.1"/>
    <property type="molecule type" value="Genomic_DNA"/>
</dbReference>
<name>A0A2Z7CQI0_9LAMI</name>
<dbReference type="AlphaFoldDB" id="A0A2Z7CQI0"/>
<evidence type="ECO:0008006" key="4">
    <source>
        <dbReference type="Google" id="ProtNLM"/>
    </source>
</evidence>
<evidence type="ECO:0000313" key="3">
    <source>
        <dbReference type="Proteomes" id="UP000250235"/>
    </source>
</evidence>
<organism evidence="2 3">
    <name type="scientific">Dorcoceras hygrometricum</name>
    <dbReference type="NCBI Taxonomy" id="472368"/>
    <lineage>
        <taxon>Eukaryota</taxon>
        <taxon>Viridiplantae</taxon>
        <taxon>Streptophyta</taxon>
        <taxon>Embryophyta</taxon>
        <taxon>Tracheophyta</taxon>
        <taxon>Spermatophyta</taxon>
        <taxon>Magnoliopsida</taxon>
        <taxon>eudicotyledons</taxon>
        <taxon>Gunneridae</taxon>
        <taxon>Pentapetalae</taxon>
        <taxon>asterids</taxon>
        <taxon>lamiids</taxon>
        <taxon>Lamiales</taxon>
        <taxon>Gesneriaceae</taxon>
        <taxon>Didymocarpoideae</taxon>
        <taxon>Trichosporeae</taxon>
        <taxon>Loxocarpinae</taxon>
        <taxon>Dorcoceras</taxon>
    </lineage>
</organism>
<feature type="compositionally biased region" description="Polar residues" evidence="1">
    <location>
        <begin position="198"/>
        <end position="210"/>
    </location>
</feature>
<dbReference type="OrthoDB" id="1751168at2759"/>
<proteinExistence type="predicted"/>
<feature type="compositionally biased region" description="Basic and acidic residues" evidence="1">
    <location>
        <begin position="214"/>
        <end position="227"/>
    </location>
</feature>